<keyword evidence="1" id="KW-0805">Transcription regulation</keyword>
<dbReference type="Proteomes" id="UP001469365">
    <property type="component" value="Unassembled WGS sequence"/>
</dbReference>
<name>A0ABU9DE60_9BACL</name>
<dbReference type="PANTHER" id="PTHR33204:SF37">
    <property type="entry name" value="HTH-TYPE TRANSCRIPTIONAL REGULATOR YODB"/>
    <property type="match status" value="1"/>
</dbReference>
<dbReference type="RefSeq" id="WP_341413612.1">
    <property type="nucleotide sequence ID" value="NZ_JBBPCC010000001.1"/>
</dbReference>
<evidence type="ECO:0000259" key="4">
    <source>
        <dbReference type="PROSITE" id="PS51118"/>
    </source>
</evidence>
<comment type="caution">
    <text evidence="5">The sequence shown here is derived from an EMBL/GenBank/DDBJ whole genome shotgun (WGS) entry which is preliminary data.</text>
</comment>
<organism evidence="5 6">
    <name type="scientific">Paenibacillus filicis</name>
    <dbReference type="NCBI Taxonomy" id="669464"/>
    <lineage>
        <taxon>Bacteria</taxon>
        <taxon>Bacillati</taxon>
        <taxon>Bacillota</taxon>
        <taxon>Bacilli</taxon>
        <taxon>Bacillales</taxon>
        <taxon>Paenibacillaceae</taxon>
        <taxon>Paenibacillus</taxon>
    </lineage>
</organism>
<dbReference type="PROSITE" id="PS51118">
    <property type="entry name" value="HTH_HXLR"/>
    <property type="match status" value="1"/>
</dbReference>
<dbReference type="Pfam" id="PF01638">
    <property type="entry name" value="HxlR"/>
    <property type="match status" value="1"/>
</dbReference>
<evidence type="ECO:0000256" key="3">
    <source>
        <dbReference type="ARBA" id="ARBA00023163"/>
    </source>
</evidence>
<dbReference type="InterPro" id="IPR002577">
    <property type="entry name" value="HTH_HxlR"/>
</dbReference>
<proteinExistence type="predicted"/>
<dbReference type="InterPro" id="IPR036390">
    <property type="entry name" value="WH_DNA-bd_sf"/>
</dbReference>
<protein>
    <submittedName>
        <fullName evidence="5">Helix-turn-helix domain-containing protein</fullName>
    </submittedName>
</protein>
<dbReference type="InterPro" id="IPR036388">
    <property type="entry name" value="WH-like_DNA-bd_sf"/>
</dbReference>
<dbReference type="SUPFAM" id="SSF46785">
    <property type="entry name" value="Winged helix' DNA-binding domain"/>
    <property type="match status" value="1"/>
</dbReference>
<dbReference type="PANTHER" id="PTHR33204">
    <property type="entry name" value="TRANSCRIPTIONAL REGULATOR, MARR FAMILY"/>
    <property type="match status" value="1"/>
</dbReference>
<evidence type="ECO:0000256" key="2">
    <source>
        <dbReference type="ARBA" id="ARBA00023125"/>
    </source>
</evidence>
<keyword evidence="3" id="KW-0804">Transcription</keyword>
<accession>A0ABU9DE60</accession>
<evidence type="ECO:0000256" key="1">
    <source>
        <dbReference type="ARBA" id="ARBA00023015"/>
    </source>
</evidence>
<keyword evidence="6" id="KW-1185">Reference proteome</keyword>
<dbReference type="EMBL" id="JBBPCC010000001">
    <property type="protein sequence ID" value="MEK8126556.1"/>
    <property type="molecule type" value="Genomic_DNA"/>
</dbReference>
<dbReference type="Gene3D" id="1.10.10.10">
    <property type="entry name" value="Winged helix-like DNA-binding domain superfamily/Winged helix DNA-binding domain"/>
    <property type="match status" value="1"/>
</dbReference>
<evidence type="ECO:0000313" key="6">
    <source>
        <dbReference type="Proteomes" id="UP001469365"/>
    </source>
</evidence>
<reference evidence="5 6" key="1">
    <citation type="submission" date="2024-04" db="EMBL/GenBank/DDBJ databases">
        <title>draft genome sequnece of Paenibacillus filicis.</title>
        <authorList>
            <person name="Kim D.-U."/>
        </authorList>
    </citation>
    <scope>NUCLEOTIDE SEQUENCE [LARGE SCALE GENOMIC DNA]</scope>
    <source>
        <strain evidence="5 6">KACC14197</strain>
    </source>
</reference>
<keyword evidence="2" id="KW-0238">DNA-binding</keyword>
<feature type="domain" description="HTH hxlR-type" evidence="4">
    <location>
        <begin position="4"/>
        <end position="104"/>
    </location>
</feature>
<evidence type="ECO:0000313" key="5">
    <source>
        <dbReference type="EMBL" id="MEK8126556.1"/>
    </source>
</evidence>
<sequence length="104" mass="11845">MNVCPYMEYTFSILGKKWNGLILYDLSLRPHGAAHFSEIKKNLTDITPRALSLKLSELMEYGLIDKRVTASTPVVITYELTEKGRSLTAALRPIQAWAQQYKPE</sequence>
<gene>
    <name evidence="5" type="ORF">WMW72_01390</name>
</gene>